<dbReference type="Gene3D" id="1.10.630.10">
    <property type="entry name" value="Cytochrome P450"/>
    <property type="match status" value="1"/>
</dbReference>
<organism evidence="15 16">
    <name type="scientific">Mycena albidolilacea</name>
    <dbReference type="NCBI Taxonomy" id="1033008"/>
    <lineage>
        <taxon>Eukaryota</taxon>
        <taxon>Fungi</taxon>
        <taxon>Dikarya</taxon>
        <taxon>Basidiomycota</taxon>
        <taxon>Agaricomycotina</taxon>
        <taxon>Agaricomycetes</taxon>
        <taxon>Agaricomycetidae</taxon>
        <taxon>Agaricales</taxon>
        <taxon>Marasmiineae</taxon>
        <taxon>Mycenaceae</taxon>
        <taxon>Mycena</taxon>
    </lineage>
</organism>
<keyword evidence="10 13" id="KW-0408">Iron</keyword>
<feature type="transmembrane region" description="Helical" evidence="14">
    <location>
        <begin position="12"/>
        <end position="30"/>
    </location>
</feature>
<dbReference type="InterPro" id="IPR050121">
    <property type="entry name" value="Cytochrome_P450_monoxygenase"/>
</dbReference>
<evidence type="ECO:0000256" key="13">
    <source>
        <dbReference type="PIRSR" id="PIRSR602401-1"/>
    </source>
</evidence>
<dbReference type="InterPro" id="IPR036396">
    <property type="entry name" value="Cyt_P450_sf"/>
</dbReference>
<keyword evidence="9" id="KW-0560">Oxidoreductase</keyword>
<keyword evidence="8 14" id="KW-1133">Transmembrane helix</keyword>
<keyword evidence="12 14" id="KW-0472">Membrane</keyword>
<sequence length="520" mass="57838">MNVTQASSMELAIYAITFATLISATVRLLFRHRSTIRQILGPPSPSWIFGHMLQLRLSREYGDHEFQWLKQFGSVYRLQGCFGKNQLMVADPLALQYILNSPVFGRTGAVNVMVDLVFGKKSVIGAQDNEHRRLRAGLNIGFTATAVRNYQPVFERVAETIAEELDNHPAASINISPLLTVATLGAITEAVFRYSLKDLGEEFVENNFQTVELTATRSEAQLLVDALSDRLPLWLWHAATYLPTTAFKIIRRGNELADQMGRQIVRERLDAAKQGLKMNDDLFSILLDPDVQDHMSGDDVVAQIRLILLAGQETTANTIAWGLLELAKNPAFQEKLRAEIQDALGTSAGAVAYDGMPLLNAFIKETIRLYPALPLADRVVLQDTTIPLSDPITTSTGHINRIPVLKGQHVTLCIAAYQRLESRWGADSHDFNPFRWLDGTEFRKEAVGPYANLLSFLGGPRTCLGWRFAIVEMQVILSHLVAKFSFAQVEGESILPRYLNNLLPVVSSGEKAVPLSITRI</sequence>
<dbReference type="GO" id="GO:0020037">
    <property type="term" value="F:heme binding"/>
    <property type="evidence" value="ECO:0007669"/>
    <property type="project" value="InterPro"/>
</dbReference>
<evidence type="ECO:0000313" key="16">
    <source>
        <dbReference type="Proteomes" id="UP001218218"/>
    </source>
</evidence>
<evidence type="ECO:0000256" key="4">
    <source>
        <dbReference type="ARBA" id="ARBA00010617"/>
    </source>
</evidence>
<keyword evidence="6 14" id="KW-0812">Transmembrane</keyword>
<evidence type="ECO:0000256" key="6">
    <source>
        <dbReference type="ARBA" id="ARBA00022692"/>
    </source>
</evidence>
<dbReference type="InterPro" id="IPR001128">
    <property type="entry name" value="Cyt_P450"/>
</dbReference>
<dbReference type="EMBL" id="JARIHO010000004">
    <property type="protein sequence ID" value="KAJ7362513.1"/>
    <property type="molecule type" value="Genomic_DNA"/>
</dbReference>
<comment type="caution">
    <text evidence="15">The sequence shown here is derived from an EMBL/GenBank/DDBJ whole genome shotgun (WGS) entry which is preliminary data.</text>
</comment>
<keyword evidence="5 13" id="KW-0349">Heme</keyword>
<evidence type="ECO:0000256" key="5">
    <source>
        <dbReference type="ARBA" id="ARBA00022617"/>
    </source>
</evidence>
<evidence type="ECO:0000256" key="12">
    <source>
        <dbReference type="ARBA" id="ARBA00023136"/>
    </source>
</evidence>
<evidence type="ECO:0000256" key="3">
    <source>
        <dbReference type="ARBA" id="ARBA00004721"/>
    </source>
</evidence>
<dbReference type="SUPFAM" id="SSF48264">
    <property type="entry name" value="Cytochrome P450"/>
    <property type="match status" value="1"/>
</dbReference>
<comment type="cofactor">
    <cofactor evidence="1 13">
        <name>heme</name>
        <dbReference type="ChEBI" id="CHEBI:30413"/>
    </cofactor>
</comment>
<evidence type="ECO:0000256" key="14">
    <source>
        <dbReference type="SAM" id="Phobius"/>
    </source>
</evidence>
<keyword evidence="11" id="KW-0503">Monooxygenase</keyword>
<comment type="subcellular location">
    <subcellularLocation>
        <location evidence="2">Membrane</location>
    </subcellularLocation>
</comment>
<dbReference type="PANTHER" id="PTHR24305:SF166">
    <property type="entry name" value="CYTOCHROME P450 12A4, MITOCHONDRIAL-RELATED"/>
    <property type="match status" value="1"/>
</dbReference>
<dbReference type="GO" id="GO:0016020">
    <property type="term" value="C:membrane"/>
    <property type="evidence" value="ECO:0007669"/>
    <property type="project" value="UniProtKB-SubCell"/>
</dbReference>
<dbReference type="GO" id="GO:0016705">
    <property type="term" value="F:oxidoreductase activity, acting on paired donors, with incorporation or reduction of molecular oxygen"/>
    <property type="evidence" value="ECO:0007669"/>
    <property type="project" value="InterPro"/>
</dbReference>
<protein>
    <submittedName>
        <fullName evidence="15">Cytochrome P450</fullName>
    </submittedName>
</protein>
<dbReference type="InterPro" id="IPR002401">
    <property type="entry name" value="Cyt_P450_E_grp-I"/>
</dbReference>
<gene>
    <name evidence="15" type="ORF">DFH08DRAFT_841039</name>
</gene>
<keyword evidence="7 13" id="KW-0479">Metal-binding</keyword>
<evidence type="ECO:0000256" key="11">
    <source>
        <dbReference type="ARBA" id="ARBA00023033"/>
    </source>
</evidence>
<dbReference type="Pfam" id="PF00067">
    <property type="entry name" value="p450"/>
    <property type="match status" value="1"/>
</dbReference>
<dbReference type="Proteomes" id="UP001218218">
    <property type="component" value="Unassembled WGS sequence"/>
</dbReference>
<dbReference type="GO" id="GO:0004497">
    <property type="term" value="F:monooxygenase activity"/>
    <property type="evidence" value="ECO:0007669"/>
    <property type="project" value="UniProtKB-KW"/>
</dbReference>
<name>A0AAD7AME8_9AGAR</name>
<reference evidence="15" key="1">
    <citation type="submission" date="2023-03" db="EMBL/GenBank/DDBJ databases">
        <title>Massive genome expansion in bonnet fungi (Mycena s.s.) driven by repeated elements and novel gene families across ecological guilds.</title>
        <authorList>
            <consortium name="Lawrence Berkeley National Laboratory"/>
            <person name="Harder C.B."/>
            <person name="Miyauchi S."/>
            <person name="Viragh M."/>
            <person name="Kuo A."/>
            <person name="Thoen E."/>
            <person name="Andreopoulos B."/>
            <person name="Lu D."/>
            <person name="Skrede I."/>
            <person name="Drula E."/>
            <person name="Henrissat B."/>
            <person name="Morin E."/>
            <person name="Kohler A."/>
            <person name="Barry K."/>
            <person name="LaButti K."/>
            <person name="Morin E."/>
            <person name="Salamov A."/>
            <person name="Lipzen A."/>
            <person name="Mereny Z."/>
            <person name="Hegedus B."/>
            <person name="Baldrian P."/>
            <person name="Stursova M."/>
            <person name="Weitz H."/>
            <person name="Taylor A."/>
            <person name="Grigoriev I.V."/>
            <person name="Nagy L.G."/>
            <person name="Martin F."/>
            <person name="Kauserud H."/>
        </authorList>
    </citation>
    <scope>NUCLEOTIDE SEQUENCE</scope>
    <source>
        <strain evidence="15">CBHHK002</strain>
    </source>
</reference>
<proteinExistence type="inferred from homology"/>
<evidence type="ECO:0000256" key="8">
    <source>
        <dbReference type="ARBA" id="ARBA00022989"/>
    </source>
</evidence>
<accession>A0AAD7AME8</accession>
<comment type="similarity">
    <text evidence="4">Belongs to the cytochrome P450 family.</text>
</comment>
<feature type="binding site" description="axial binding residue" evidence="13">
    <location>
        <position position="463"/>
    </location>
    <ligand>
        <name>heme</name>
        <dbReference type="ChEBI" id="CHEBI:30413"/>
    </ligand>
    <ligandPart>
        <name>Fe</name>
        <dbReference type="ChEBI" id="CHEBI:18248"/>
    </ligandPart>
</feature>
<evidence type="ECO:0000256" key="10">
    <source>
        <dbReference type="ARBA" id="ARBA00023004"/>
    </source>
</evidence>
<dbReference type="PANTHER" id="PTHR24305">
    <property type="entry name" value="CYTOCHROME P450"/>
    <property type="match status" value="1"/>
</dbReference>
<evidence type="ECO:0000256" key="1">
    <source>
        <dbReference type="ARBA" id="ARBA00001971"/>
    </source>
</evidence>
<dbReference type="PRINTS" id="PR00463">
    <property type="entry name" value="EP450I"/>
</dbReference>
<evidence type="ECO:0000313" key="15">
    <source>
        <dbReference type="EMBL" id="KAJ7362513.1"/>
    </source>
</evidence>
<dbReference type="GO" id="GO:0005506">
    <property type="term" value="F:iron ion binding"/>
    <property type="evidence" value="ECO:0007669"/>
    <property type="project" value="InterPro"/>
</dbReference>
<evidence type="ECO:0000256" key="9">
    <source>
        <dbReference type="ARBA" id="ARBA00023002"/>
    </source>
</evidence>
<evidence type="ECO:0000256" key="7">
    <source>
        <dbReference type="ARBA" id="ARBA00022723"/>
    </source>
</evidence>
<dbReference type="PRINTS" id="PR00385">
    <property type="entry name" value="P450"/>
</dbReference>
<keyword evidence="16" id="KW-1185">Reference proteome</keyword>
<evidence type="ECO:0000256" key="2">
    <source>
        <dbReference type="ARBA" id="ARBA00004370"/>
    </source>
</evidence>
<comment type="pathway">
    <text evidence="3">Secondary metabolite biosynthesis; terpenoid biosynthesis.</text>
</comment>
<dbReference type="AlphaFoldDB" id="A0AAD7AME8"/>